<proteinExistence type="predicted"/>
<dbReference type="EMBL" id="UINC01045080">
    <property type="protein sequence ID" value="SVB51394.1"/>
    <property type="molecule type" value="Genomic_DNA"/>
</dbReference>
<reference evidence="1" key="1">
    <citation type="submission" date="2018-05" db="EMBL/GenBank/DDBJ databases">
        <authorList>
            <person name="Lanie J.A."/>
            <person name="Ng W.-L."/>
            <person name="Kazmierczak K.M."/>
            <person name="Andrzejewski T.M."/>
            <person name="Davidsen T.M."/>
            <person name="Wayne K.J."/>
            <person name="Tettelin H."/>
            <person name="Glass J.I."/>
            <person name="Rusch D."/>
            <person name="Podicherti R."/>
            <person name="Tsui H.-C.T."/>
            <person name="Winkler M.E."/>
        </authorList>
    </citation>
    <scope>NUCLEOTIDE SEQUENCE</scope>
</reference>
<feature type="non-terminal residue" evidence="1">
    <location>
        <position position="1"/>
    </location>
</feature>
<sequence>VNKQPSTLASEHAMLVGNYLVSIDNLKVV</sequence>
<dbReference type="AlphaFoldDB" id="A0A382EMQ6"/>
<accession>A0A382EMQ6</accession>
<protein>
    <submittedName>
        <fullName evidence="1">Uncharacterized protein</fullName>
    </submittedName>
</protein>
<gene>
    <name evidence="1" type="ORF">METZ01_LOCUS204248</name>
</gene>
<name>A0A382EMQ6_9ZZZZ</name>
<organism evidence="1">
    <name type="scientific">marine metagenome</name>
    <dbReference type="NCBI Taxonomy" id="408172"/>
    <lineage>
        <taxon>unclassified sequences</taxon>
        <taxon>metagenomes</taxon>
        <taxon>ecological metagenomes</taxon>
    </lineage>
</organism>
<evidence type="ECO:0000313" key="1">
    <source>
        <dbReference type="EMBL" id="SVB51394.1"/>
    </source>
</evidence>